<name>A0A6B2G6T1_MYXSQ</name>
<dbReference type="InterPro" id="IPR038566">
    <property type="entry name" value="Mediator_Med6_sf"/>
</dbReference>
<sequence length="131" mass="15235">MDDPASSYSLSWRDEACLPNLNGNTVLNYFCQTSNPFYDRTCNNEIIKMQRLNISALVNMCGIEYELITNQEPALYVICKQKRVNVNSAVPIAYYYILNGTVYQCPDALCFVRNKLVRLIHIQIRHHPFFF</sequence>
<protein>
    <recommendedName>
        <fullName evidence="6">Mediator of RNA polymerase II transcription subunit 6</fullName>
    </recommendedName>
    <alternativeName>
        <fullName evidence="6">Mediator complex subunit 6</fullName>
    </alternativeName>
</protein>
<keyword evidence="4 6" id="KW-0804">Transcription</keyword>
<reference evidence="7" key="1">
    <citation type="submission" date="2018-11" db="EMBL/GenBank/DDBJ databases">
        <title>Myxobolus squamalis genome and transcriptome.</title>
        <authorList>
            <person name="Yahalomi D."/>
            <person name="Atkinson S.D."/>
            <person name="Neuhof M."/>
            <person name="Chang E.S."/>
            <person name="Philippe H."/>
            <person name="Cartwright P."/>
            <person name="Bartholomew J.L."/>
            <person name="Huchon D."/>
        </authorList>
    </citation>
    <scope>NUCLEOTIDE SEQUENCE</scope>
    <source>
        <strain evidence="7">71B08</strain>
        <tissue evidence="7">Whole</tissue>
    </source>
</reference>
<dbReference type="InterPro" id="IPR007018">
    <property type="entry name" value="Mediator_Med6"/>
</dbReference>
<keyword evidence="3 6" id="KW-0805">Transcription regulation</keyword>
<comment type="subcellular location">
    <subcellularLocation>
        <location evidence="1 6">Nucleus</location>
    </subcellularLocation>
</comment>
<keyword evidence="6" id="KW-0010">Activator</keyword>
<gene>
    <name evidence="6" type="primary">MED6</name>
</gene>
<dbReference type="AlphaFoldDB" id="A0A6B2G6T1"/>
<keyword evidence="5 6" id="KW-0539">Nucleus</keyword>
<organism evidence="7">
    <name type="scientific">Myxobolus squamalis</name>
    <name type="common">Myxosporean</name>
    <dbReference type="NCBI Taxonomy" id="59785"/>
    <lineage>
        <taxon>Eukaryota</taxon>
        <taxon>Metazoa</taxon>
        <taxon>Cnidaria</taxon>
        <taxon>Myxozoa</taxon>
        <taxon>Myxosporea</taxon>
        <taxon>Bivalvulida</taxon>
        <taxon>Platysporina</taxon>
        <taxon>Myxobolidae</taxon>
        <taxon>Myxobolus</taxon>
    </lineage>
</organism>
<evidence type="ECO:0000313" key="7">
    <source>
        <dbReference type="EMBL" id="NDJ97001.1"/>
    </source>
</evidence>
<dbReference type="GO" id="GO:0006357">
    <property type="term" value="P:regulation of transcription by RNA polymerase II"/>
    <property type="evidence" value="ECO:0007669"/>
    <property type="project" value="InterPro"/>
</dbReference>
<dbReference type="Pfam" id="PF04934">
    <property type="entry name" value="Med6"/>
    <property type="match status" value="1"/>
</dbReference>
<dbReference type="GO" id="GO:0003712">
    <property type="term" value="F:transcription coregulator activity"/>
    <property type="evidence" value="ECO:0007669"/>
    <property type="project" value="InterPro"/>
</dbReference>
<evidence type="ECO:0000256" key="4">
    <source>
        <dbReference type="ARBA" id="ARBA00023163"/>
    </source>
</evidence>
<proteinExistence type="inferred from homology"/>
<dbReference type="Gene3D" id="3.10.450.580">
    <property type="entry name" value="Mediator complex, subunit Med6"/>
    <property type="match status" value="1"/>
</dbReference>
<dbReference type="GO" id="GO:0016592">
    <property type="term" value="C:mediator complex"/>
    <property type="evidence" value="ECO:0007669"/>
    <property type="project" value="InterPro"/>
</dbReference>
<dbReference type="PANTHER" id="PTHR13104">
    <property type="entry name" value="MED-6-RELATED"/>
    <property type="match status" value="1"/>
</dbReference>
<evidence type="ECO:0000256" key="6">
    <source>
        <dbReference type="RuleBase" id="RU364143"/>
    </source>
</evidence>
<comment type="similarity">
    <text evidence="2 6">Belongs to the Mediator complex subunit 6 family.</text>
</comment>
<evidence type="ECO:0000256" key="1">
    <source>
        <dbReference type="ARBA" id="ARBA00004123"/>
    </source>
</evidence>
<dbReference type="EMBL" id="GHBR01001982">
    <property type="protein sequence ID" value="NDJ97001.1"/>
    <property type="molecule type" value="Transcribed_RNA"/>
</dbReference>
<comment type="subunit">
    <text evidence="6">Component of the Mediator complex.</text>
</comment>
<evidence type="ECO:0000256" key="3">
    <source>
        <dbReference type="ARBA" id="ARBA00023015"/>
    </source>
</evidence>
<comment type="function">
    <text evidence="6">Component of the Mediator complex, a coactivator involved in the regulated transcription of nearly all RNA polymerase II-dependent genes. Mediator functions as a bridge to convey information from gene-specific regulatory proteins to the basal RNA polymerase II transcription machinery. Mediator is recruited to promoters by direct interactions with regulatory proteins and serves as a scaffold for the assembly of a functional preinitiation complex with RNA polymerase II and the general transcription factors.</text>
</comment>
<evidence type="ECO:0000256" key="5">
    <source>
        <dbReference type="ARBA" id="ARBA00023242"/>
    </source>
</evidence>
<evidence type="ECO:0000256" key="2">
    <source>
        <dbReference type="ARBA" id="ARBA00007526"/>
    </source>
</evidence>
<accession>A0A6B2G6T1</accession>